<proteinExistence type="predicted"/>
<name>A0A420HZE1_9PEZI</name>
<sequence>MTEEMVNLIAPYDEHKWMLVTLYGAGKILNDAWRVISMFLDNSVSRII</sequence>
<evidence type="ECO:0000313" key="1">
    <source>
        <dbReference type="EMBL" id="RKF62806.1"/>
    </source>
</evidence>
<gene>
    <name evidence="1" type="ORF">OnM2_030066</name>
</gene>
<evidence type="ECO:0000313" key="2">
    <source>
        <dbReference type="Proteomes" id="UP000286134"/>
    </source>
</evidence>
<organism evidence="1 2">
    <name type="scientific">Erysiphe neolycopersici</name>
    <dbReference type="NCBI Taxonomy" id="212602"/>
    <lineage>
        <taxon>Eukaryota</taxon>
        <taxon>Fungi</taxon>
        <taxon>Dikarya</taxon>
        <taxon>Ascomycota</taxon>
        <taxon>Pezizomycotina</taxon>
        <taxon>Leotiomycetes</taxon>
        <taxon>Erysiphales</taxon>
        <taxon>Erysiphaceae</taxon>
        <taxon>Erysiphe</taxon>
    </lineage>
</organism>
<reference evidence="1 2" key="1">
    <citation type="journal article" date="2018" name="BMC Genomics">
        <title>Comparative genome analyses reveal sequence features reflecting distinct modes of host-adaptation between dicot and monocot powdery mildew.</title>
        <authorList>
            <person name="Wu Y."/>
            <person name="Ma X."/>
            <person name="Pan Z."/>
            <person name="Kale S.D."/>
            <person name="Song Y."/>
            <person name="King H."/>
            <person name="Zhang Q."/>
            <person name="Presley C."/>
            <person name="Deng X."/>
            <person name="Wei C.I."/>
            <person name="Xiao S."/>
        </authorList>
    </citation>
    <scope>NUCLEOTIDE SEQUENCE [LARGE SCALE GENOMIC DNA]</scope>
    <source>
        <strain evidence="1">UMSG2</strain>
    </source>
</reference>
<protein>
    <submittedName>
        <fullName evidence="1">Uncharacterized protein</fullName>
    </submittedName>
</protein>
<accession>A0A420HZE1</accession>
<comment type="caution">
    <text evidence="1">The sequence shown here is derived from an EMBL/GenBank/DDBJ whole genome shotgun (WGS) entry which is preliminary data.</text>
</comment>
<dbReference type="EMBL" id="MCFK01003050">
    <property type="protein sequence ID" value="RKF62806.1"/>
    <property type="molecule type" value="Genomic_DNA"/>
</dbReference>
<keyword evidence="2" id="KW-1185">Reference proteome</keyword>
<dbReference type="Proteomes" id="UP000286134">
    <property type="component" value="Unassembled WGS sequence"/>
</dbReference>
<dbReference type="AlphaFoldDB" id="A0A420HZE1"/>